<dbReference type="VEuPathDB" id="TrichDB:TRFO_29362"/>
<dbReference type="PROSITE" id="PS51420">
    <property type="entry name" value="RHO"/>
    <property type="match status" value="1"/>
</dbReference>
<reference evidence="2" key="1">
    <citation type="submission" date="2016-10" db="EMBL/GenBank/DDBJ databases">
        <authorList>
            <person name="Benchimol M."/>
            <person name="Almeida L.G."/>
            <person name="Vasconcelos A.T."/>
            <person name="Perreira-Neves A."/>
            <person name="Rosa I.A."/>
            <person name="Tasca T."/>
            <person name="Bogo M.R."/>
            <person name="de Souza W."/>
        </authorList>
    </citation>
    <scope>NUCLEOTIDE SEQUENCE [LARGE SCALE GENOMIC DNA]</scope>
    <source>
        <strain evidence="2">K</strain>
    </source>
</reference>
<dbReference type="SMART" id="SM00173">
    <property type="entry name" value="RAS"/>
    <property type="match status" value="1"/>
</dbReference>
<dbReference type="SMART" id="SM00175">
    <property type="entry name" value="RAB"/>
    <property type="match status" value="1"/>
</dbReference>
<protein>
    <submittedName>
        <fullName evidence="2">GTP-binding protein ypt3</fullName>
    </submittedName>
</protein>
<dbReference type="CDD" id="cd00154">
    <property type="entry name" value="Rab"/>
    <property type="match status" value="1"/>
</dbReference>
<dbReference type="PANTHER" id="PTHR47978">
    <property type="match status" value="1"/>
</dbReference>
<proteinExistence type="predicted"/>
<dbReference type="SMART" id="SM00174">
    <property type="entry name" value="RHO"/>
    <property type="match status" value="1"/>
</dbReference>
<dbReference type="PRINTS" id="PR00449">
    <property type="entry name" value="RASTRNSFRMNG"/>
</dbReference>
<dbReference type="SMART" id="SM00176">
    <property type="entry name" value="RAN"/>
    <property type="match status" value="1"/>
</dbReference>
<dbReference type="NCBIfam" id="TIGR00231">
    <property type="entry name" value="small_GTP"/>
    <property type="match status" value="1"/>
</dbReference>
<accession>A0A1J4JVV3</accession>
<dbReference type="Gene3D" id="3.40.50.300">
    <property type="entry name" value="P-loop containing nucleotide triphosphate hydrolases"/>
    <property type="match status" value="1"/>
</dbReference>
<dbReference type="PROSITE" id="PS51421">
    <property type="entry name" value="RAS"/>
    <property type="match status" value="1"/>
</dbReference>
<dbReference type="InterPro" id="IPR001806">
    <property type="entry name" value="Small_GTPase"/>
</dbReference>
<evidence type="ECO:0000313" key="3">
    <source>
        <dbReference type="Proteomes" id="UP000179807"/>
    </source>
</evidence>
<dbReference type="GO" id="GO:0003924">
    <property type="term" value="F:GTPase activity"/>
    <property type="evidence" value="ECO:0007669"/>
    <property type="project" value="InterPro"/>
</dbReference>
<sequence length="196" mass="21902">MEEIPPRIITVGDSGVGKTTLIYRMKTDEFLTESTPTIGAGVTALDVNIKNEKYSIQVWDTAGQEIYRSIIPIYFKGAVYAILCFSMTDHKSFDNLNGWLDEIQRNADCPIGVVLVGNKYDCDDDKVVTEEEAQRYAMDHNMKLFFTSSMSGQNIALLLEHIAINSRKYLDQQSRDQGVGLVGDDKAGEKKKKGCC</sequence>
<dbReference type="PROSITE" id="PS51419">
    <property type="entry name" value="RAB"/>
    <property type="match status" value="1"/>
</dbReference>
<dbReference type="SUPFAM" id="SSF52540">
    <property type="entry name" value="P-loop containing nucleoside triphosphate hydrolases"/>
    <property type="match status" value="1"/>
</dbReference>
<keyword evidence="3" id="KW-1185">Reference proteome</keyword>
<keyword evidence="1" id="KW-0547">Nucleotide-binding</keyword>
<dbReference type="GeneID" id="94841444"/>
<evidence type="ECO:0000313" key="2">
    <source>
        <dbReference type="EMBL" id="OHT03273.1"/>
    </source>
</evidence>
<dbReference type="AlphaFoldDB" id="A0A1J4JVV3"/>
<dbReference type="Proteomes" id="UP000179807">
    <property type="component" value="Unassembled WGS sequence"/>
</dbReference>
<dbReference type="RefSeq" id="XP_068356409.1">
    <property type="nucleotide sequence ID" value="XM_068506740.1"/>
</dbReference>
<organism evidence="2 3">
    <name type="scientific">Tritrichomonas foetus</name>
    <dbReference type="NCBI Taxonomy" id="1144522"/>
    <lineage>
        <taxon>Eukaryota</taxon>
        <taxon>Metamonada</taxon>
        <taxon>Parabasalia</taxon>
        <taxon>Tritrichomonadida</taxon>
        <taxon>Tritrichomonadidae</taxon>
        <taxon>Tritrichomonas</taxon>
    </lineage>
</organism>
<gene>
    <name evidence="2" type="primary">ypt3</name>
    <name evidence="2" type="ORF">TRFO_29362</name>
</gene>
<comment type="caution">
    <text evidence="2">The sequence shown here is derived from an EMBL/GenBank/DDBJ whole genome shotgun (WGS) entry which is preliminary data.</text>
</comment>
<dbReference type="EMBL" id="MLAK01000833">
    <property type="protein sequence ID" value="OHT03273.1"/>
    <property type="molecule type" value="Genomic_DNA"/>
</dbReference>
<dbReference type="InterPro" id="IPR005225">
    <property type="entry name" value="Small_GTP-bd"/>
</dbReference>
<dbReference type="InterPro" id="IPR027417">
    <property type="entry name" value="P-loop_NTPase"/>
</dbReference>
<dbReference type="GO" id="GO:0005525">
    <property type="term" value="F:GTP binding"/>
    <property type="evidence" value="ECO:0007669"/>
    <property type="project" value="InterPro"/>
</dbReference>
<dbReference type="FunFam" id="3.40.50.300:FF:001204">
    <property type="entry name" value="Small GTP-binding protein, putative"/>
    <property type="match status" value="1"/>
</dbReference>
<dbReference type="Pfam" id="PF00071">
    <property type="entry name" value="Ras"/>
    <property type="match status" value="1"/>
</dbReference>
<name>A0A1J4JVV3_9EUKA</name>
<evidence type="ECO:0000256" key="1">
    <source>
        <dbReference type="ARBA" id="ARBA00022741"/>
    </source>
</evidence>
<dbReference type="OrthoDB" id="9989112at2759"/>